<keyword evidence="1" id="KW-1133">Transmembrane helix</keyword>
<dbReference type="RefSeq" id="WP_143006527.1">
    <property type="nucleotide sequence ID" value="NZ_FNAG01000001.1"/>
</dbReference>
<dbReference type="Proteomes" id="UP000199603">
    <property type="component" value="Unassembled WGS sequence"/>
</dbReference>
<reference evidence="2 3" key="1">
    <citation type="submission" date="2016-10" db="EMBL/GenBank/DDBJ databases">
        <authorList>
            <person name="de Groot N.N."/>
        </authorList>
    </citation>
    <scope>NUCLEOTIDE SEQUENCE [LARGE SCALE GENOMIC DNA]</scope>
    <source>
        <strain evidence="2 3">DSM 16957</strain>
    </source>
</reference>
<protein>
    <submittedName>
        <fullName evidence="2">Uncharacterized protein</fullName>
    </submittedName>
</protein>
<dbReference type="AlphaFoldDB" id="A0A1G6SKM8"/>
<evidence type="ECO:0000256" key="1">
    <source>
        <dbReference type="SAM" id="Phobius"/>
    </source>
</evidence>
<organism evidence="2 3">
    <name type="scientific">Aquimonas voraii</name>
    <dbReference type="NCBI Taxonomy" id="265719"/>
    <lineage>
        <taxon>Bacteria</taxon>
        <taxon>Pseudomonadati</taxon>
        <taxon>Pseudomonadota</taxon>
        <taxon>Gammaproteobacteria</taxon>
        <taxon>Lysobacterales</taxon>
        <taxon>Lysobacteraceae</taxon>
        <taxon>Aquimonas</taxon>
    </lineage>
</organism>
<proteinExistence type="predicted"/>
<sequence>MNSKAEGRLARQGARGIARGLVLAAAALVLVCAIVLVVVWHVRRAPPDSAIAGLIARWQAPSQALGANAFKHLWQIEWDIPESERAAVLAEDRRRALAHAEALLRAAVESAPPPVLTRSADARYPRWPLEDLPQLDCGGREAECLDGFAAIDAEAWRRVDSAPLLSARLAAVHEFGHLRVDDALHFATYLAVAQERTGASRVWLAMAARAFRAGSTQQGLGMACRELATARRFAEGSTHLITRLIESSRILAAAHLAADVLAELPAEAPLPAECEVLTAPLQAPSVSLCAAVGGEYRWLRHSLESAFNGGVSDLWPAASGEPSRLLFDGELSLQWRARAMSWACDQDVLAQMLRGDPAVIRRVREWPADPPVLQCMANPMGCTLDRVSRPDLSVYVERILEEAAALRMLAVLVELRPKLADGLSIEEALAQRKPPETVIEPRLGLQDQALIWQGPPPKRALGLWPVPASRLSSEPAAGESPP</sequence>
<keyword evidence="1" id="KW-0812">Transmembrane</keyword>
<name>A0A1G6SKM8_9GAMM</name>
<accession>A0A1G6SKM8</accession>
<gene>
    <name evidence="2" type="ORF">SAMN04488509_101562</name>
</gene>
<dbReference type="EMBL" id="FNAG01000001">
    <property type="protein sequence ID" value="SDD17398.1"/>
    <property type="molecule type" value="Genomic_DNA"/>
</dbReference>
<keyword evidence="3" id="KW-1185">Reference proteome</keyword>
<evidence type="ECO:0000313" key="2">
    <source>
        <dbReference type="EMBL" id="SDD17398.1"/>
    </source>
</evidence>
<keyword evidence="1" id="KW-0472">Membrane</keyword>
<evidence type="ECO:0000313" key="3">
    <source>
        <dbReference type="Proteomes" id="UP000199603"/>
    </source>
</evidence>
<dbReference type="OrthoDB" id="5992849at2"/>
<feature type="transmembrane region" description="Helical" evidence="1">
    <location>
        <begin position="21"/>
        <end position="42"/>
    </location>
</feature>